<keyword evidence="3" id="KW-0378">Hydrolase</keyword>
<dbReference type="InterPro" id="IPR036709">
    <property type="entry name" value="Autotransporte_beta_dom_sf"/>
</dbReference>
<evidence type="ECO:0000313" key="3">
    <source>
        <dbReference type="EMBL" id="QDU32119.1"/>
    </source>
</evidence>
<sequence precursor="true">MRKYLSNLNKSITAFFATIALSAMPATHAIGGSISSSSLHGNGEIWINNGNPIDGSLTLNGDSAAIIRIDPVGTGAGSLILSGTITVDGQEIPIGDGGGEITVAAPSYRVIAVSQQFYQMTQMLEADLVSDGPLENIAVELQHLSTSDYMRSVGSLLQNSLASQTAMATKVAANNASIIHHRSNAPTAGFTLNTASSSDQLAIHEANDPSQYASFLQNEEAAINDRSLDAFTGSAIFDWLPDNEIGVYLLTSYTQSDIDATANQLGSESKQFDIHFGSDFEIVENLRVGGAIGYANIDSDADQNLGNTTVDAISLLSYANYFLTPNLRIDTSAGITYSNYDIERNIFVGASKTTATAATDARQYSFEIGANYLIDDLPVENLTLTPFAYLQYTKTEIDGYTESGAGTASQKVKDQEDISLVSSLGALVSYKIERGASVFEPFISASYQHEFKNDSRNVSFSFVGNPANPFTAIIDSTDENYYAFSTGFLYASPEDFSIRLNYDTNFENDNIESHRISAAIRFNF</sequence>
<dbReference type="AlphaFoldDB" id="A0A517YPH0"/>
<dbReference type="GO" id="GO:0106435">
    <property type="term" value="F:carboxylesterase activity"/>
    <property type="evidence" value="ECO:0007669"/>
    <property type="project" value="UniProtKB-EC"/>
</dbReference>
<dbReference type="InterPro" id="IPR005546">
    <property type="entry name" value="Autotransporte_beta"/>
</dbReference>
<dbReference type="GO" id="GO:0019867">
    <property type="term" value="C:outer membrane"/>
    <property type="evidence" value="ECO:0007669"/>
    <property type="project" value="InterPro"/>
</dbReference>
<evidence type="ECO:0000256" key="1">
    <source>
        <dbReference type="SAM" id="SignalP"/>
    </source>
</evidence>
<keyword evidence="1" id="KW-0732">Signal</keyword>
<feature type="domain" description="Autotransporter" evidence="2">
    <location>
        <begin position="240"/>
        <end position="524"/>
    </location>
</feature>
<evidence type="ECO:0000313" key="4">
    <source>
        <dbReference type="Proteomes" id="UP000317369"/>
    </source>
</evidence>
<dbReference type="KEGG" id="pcor:KS4_01480"/>
<accession>A0A517YPH0</accession>
<dbReference type="Proteomes" id="UP000317369">
    <property type="component" value="Chromosome"/>
</dbReference>
<keyword evidence="4" id="KW-1185">Reference proteome</keyword>
<name>A0A517YPH0_9BACT</name>
<dbReference type="PROSITE" id="PS51208">
    <property type="entry name" value="AUTOTRANSPORTER"/>
    <property type="match status" value="1"/>
</dbReference>
<feature type="chain" id="PRO_5021968894" evidence="1">
    <location>
        <begin position="26"/>
        <end position="524"/>
    </location>
</feature>
<dbReference type="EMBL" id="CP036425">
    <property type="protein sequence ID" value="QDU32119.1"/>
    <property type="molecule type" value="Genomic_DNA"/>
</dbReference>
<dbReference type="NCBIfam" id="TIGR01414">
    <property type="entry name" value="autotrans_barl"/>
    <property type="match status" value="1"/>
</dbReference>
<dbReference type="InterPro" id="IPR006315">
    <property type="entry name" value="OM_autotransptr_brl_dom"/>
</dbReference>
<dbReference type="OrthoDB" id="5292073at2"/>
<dbReference type="Pfam" id="PF03797">
    <property type="entry name" value="Autotransporter"/>
    <property type="match status" value="1"/>
</dbReference>
<reference evidence="3 4" key="1">
    <citation type="submission" date="2019-02" db="EMBL/GenBank/DDBJ databases">
        <title>Deep-cultivation of Planctomycetes and their phenomic and genomic characterization uncovers novel biology.</title>
        <authorList>
            <person name="Wiegand S."/>
            <person name="Jogler M."/>
            <person name="Boedeker C."/>
            <person name="Pinto D."/>
            <person name="Vollmers J."/>
            <person name="Rivas-Marin E."/>
            <person name="Kohn T."/>
            <person name="Peeters S.H."/>
            <person name="Heuer A."/>
            <person name="Rast P."/>
            <person name="Oberbeckmann S."/>
            <person name="Bunk B."/>
            <person name="Jeske O."/>
            <person name="Meyerdierks A."/>
            <person name="Storesund J.E."/>
            <person name="Kallscheuer N."/>
            <person name="Luecker S."/>
            <person name="Lage O.M."/>
            <person name="Pohl T."/>
            <person name="Merkel B.J."/>
            <person name="Hornburger P."/>
            <person name="Mueller R.-W."/>
            <person name="Bruemmer F."/>
            <person name="Labrenz M."/>
            <person name="Spormann A.M."/>
            <person name="Op den Camp H."/>
            <person name="Overmann J."/>
            <person name="Amann R."/>
            <person name="Jetten M.S.M."/>
            <person name="Mascher T."/>
            <person name="Medema M.H."/>
            <person name="Devos D.P."/>
            <person name="Kaster A.-K."/>
            <person name="Ovreas L."/>
            <person name="Rohde M."/>
            <person name="Galperin M.Y."/>
            <person name="Jogler C."/>
        </authorList>
    </citation>
    <scope>NUCLEOTIDE SEQUENCE [LARGE SCALE GENOMIC DNA]</scope>
    <source>
        <strain evidence="3 4">KS4</strain>
    </source>
</reference>
<dbReference type="SUPFAM" id="SSF103515">
    <property type="entry name" value="Autotransporter"/>
    <property type="match status" value="1"/>
</dbReference>
<dbReference type="EC" id="3.1.1.1" evidence="3"/>
<organism evidence="3 4">
    <name type="scientific">Poriferisphaera corsica</name>
    <dbReference type="NCBI Taxonomy" id="2528020"/>
    <lineage>
        <taxon>Bacteria</taxon>
        <taxon>Pseudomonadati</taxon>
        <taxon>Planctomycetota</taxon>
        <taxon>Phycisphaerae</taxon>
        <taxon>Phycisphaerales</taxon>
        <taxon>Phycisphaeraceae</taxon>
        <taxon>Poriferisphaera</taxon>
    </lineage>
</organism>
<proteinExistence type="predicted"/>
<dbReference type="SMART" id="SM00869">
    <property type="entry name" value="Autotransporter"/>
    <property type="match status" value="1"/>
</dbReference>
<gene>
    <name evidence="3" type="primary">estA</name>
    <name evidence="3" type="ORF">KS4_01480</name>
</gene>
<protein>
    <submittedName>
        <fullName evidence="3">Esterase EstA</fullName>
        <ecNumber evidence="3">3.1.1.1</ecNumber>
    </submittedName>
</protein>
<feature type="signal peptide" evidence="1">
    <location>
        <begin position="1"/>
        <end position="25"/>
    </location>
</feature>
<evidence type="ECO:0000259" key="2">
    <source>
        <dbReference type="PROSITE" id="PS51208"/>
    </source>
</evidence>
<dbReference type="Gene3D" id="2.40.128.130">
    <property type="entry name" value="Autotransporter beta-domain"/>
    <property type="match status" value="1"/>
</dbReference>